<keyword evidence="2" id="KW-0489">Methyltransferase</keyword>
<evidence type="ECO:0000313" key="3">
    <source>
        <dbReference type="Proteomes" id="UP000649289"/>
    </source>
</evidence>
<dbReference type="Pfam" id="PF08241">
    <property type="entry name" value="Methyltransf_11"/>
    <property type="match status" value="1"/>
</dbReference>
<dbReference type="InterPro" id="IPR029063">
    <property type="entry name" value="SAM-dependent_MTases_sf"/>
</dbReference>
<dbReference type="RefSeq" id="WP_191200046.1">
    <property type="nucleotide sequence ID" value="NZ_BAAAPA010000007.1"/>
</dbReference>
<dbReference type="GO" id="GO:0008168">
    <property type="term" value="F:methyltransferase activity"/>
    <property type="evidence" value="ECO:0007669"/>
    <property type="project" value="UniProtKB-KW"/>
</dbReference>
<dbReference type="GO" id="GO:0032259">
    <property type="term" value="P:methylation"/>
    <property type="evidence" value="ECO:0007669"/>
    <property type="project" value="UniProtKB-KW"/>
</dbReference>
<reference evidence="2 3" key="1">
    <citation type="submission" date="2020-09" db="EMBL/GenBank/DDBJ databases">
        <title>novel species in genus Nocardioides.</title>
        <authorList>
            <person name="Zhang G."/>
        </authorList>
    </citation>
    <scope>NUCLEOTIDE SEQUENCE [LARGE SCALE GENOMIC DNA]</scope>
    <source>
        <strain evidence="2 3">19197</strain>
    </source>
</reference>
<feature type="domain" description="Methyltransferase type 11" evidence="1">
    <location>
        <begin position="63"/>
        <end position="159"/>
    </location>
</feature>
<sequence>MRLPRGLVGAWSQDPLWAKVYPVLIEHPVLGAPLWRLGLGTDIRRLRAAASEIGELPDGSRVLDVPAGGGVALRGLRPDGHLDYVAADISPRMLERTLAAARDRGVAGQVTTSLADVGRLPFADGTFDLVVSFTGLHVFPDPQRALTEMVRVLKPGAALSGSAIFADDFRGIERRYELVHAAGRLGRVLGPMCSSTDAVRWLAEAGALDVRLEMSGGIGWFHAVRAVS</sequence>
<proteinExistence type="predicted"/>
<evidence type="ECO:0000259" key="1">
    <source>
        <dbReference type="Pfam" id="PF08241"/>
    </source>
</evidence>
<protein>
    <submittedName>
        <fullName evidence="2">Class I SAM-dependent methyltransferase</fullName>
    </submittedName>
</protein>
<dbReference type="PANTHER" id="PTHR43591:SF24">
    <property type="entry name" value="2-METHOXY-6-POLYPRENYL-1,4-BENZOQUINOL METHYLASE, MITOCHONDRIAL"/>
    <property type="match status" value="1"/>
</dbReference>
<dbReference type="EMBL" id="JACXYY010000005">
    <property type="protein sequence ID" value="MBD3915734.1"/>
    <property type="molecule type" value="Genomic_DNA"/>
</dbReference>
<comment type="caution">
    <text evidence="2">The sequence shown here is derived from an EMBL/GenBank/DDBJ whole genome shotgun (WGS) entry which is preliminary data.</text>
</comment>
<accession>A0ABR8MMI0</accession>
<dbReference type="SUPFAM" id="SSF53335">
    <property type="entry name" value="S-adenosyl-L-methionine-dependent methyltransferases"/>
    <property type="match status" value="1"/>
</dbReference>
<organism evidence="2 3">
    <name type="scientific">Nocardioides hwasunensis</name>
    <dbReference type="NCBI Taxonomy" id="397258"/>
    <lineage>
        <taxon>Bacteria</taxon>
        <taxon>Bacillati</taxon>
        <taxon>Actinomycetota</taxon>
        <taxon>Actinomycetes</taxon>
        <taxon>Propionibacteriales</taxon>
        <taxon>Nocardioidaceae</taxon>
        <taxon>Nocardioides</taxon>
    </lineage>
</organism>
<keyword evidence="3" id="KW-1185">Reference proteome</keyword>
<dbReference type="PANTHER" id="PTHR43591">
    <property type="entry name" value="METHYLTRANSFERASE"/>
    <property type="match status" value="1"/>
</dbReference>
<dbReference type="CDD" id="cd02440">
    <property type="entry name" value="AdoMet_MTases"/>
    <property type="match status" value="1"/>
</dbReference>
<name>A0ABR8MMI0_9ACTN</name>
<keyword evidence="2" id="KW-0808">Transferase</keyword>
<gene>
    <name evidence="2" type="ORF">IEZ25_14005</name>
</gene>
<dbReference type="InterPro" id="IPR013216">
    <property type="entry name" value="Methyltransf_11"/>
</dbReference>
<dbReference type="Proteomes" id="UP000649289">
    <property type="component" value="Unassembled WGS sequence"/>
</dbReference>
<dbReference type="Gene3D" id="3.40.50.150">
    <property type="entry name" value="Vaccinia Virus protein VP39"/>
    <property type="match status" value="1"/>
</dbReference>
<evidence type="ECO:0000313" key="2">
    <source>
        <dbReference type="EMBL" id="MBD3915734.1"/>
    </source>
</evidence>